<evidence type="ECO:0000313" key="1">
    <source>
        <dbReference type="EMBL" id="CCD11578.1"/>
    </source>
</evidence>
<accession>F9W370</accession>
<reference evidence="1 2" key="2">
    <citation type="journal article" date="2012" name="Proc. Natl. Acad. Sci. U.S.A.">
        <title>Antigenic diversity is generated by distinct evolutionary mechanisms in African trypanosome species.</title>
        <authorList>
            <person name="Jackson A.P."/>
            <person name="Berry A."/>
            <person name="Aslett M."/>
            <person name="Allison H.C."/>
            <person name="Burton P."/>
            <person name="Vavrova-Anderson J."/>
            <person name="Brown R."/>
            <person name="Browne H."/>
            <person name="Corton N."/>
            <person name="Hauser H."/>
            <person name="Gamble J."/>
            <person name="Gilderthorp R."/>
            <person name="Marcello L."/>
            <person name="McQuillan J."/>
            <person name="Otto T.D."/>
            <person name="Quail M.A."/>
            <person name="Sanders M.J."/>
            <person name="van Tonder A."/>
            <person name="Ginger M.L."/>
            <person name="Field M.C."/>
            <person name="Barry J.D."/>
            <person name="Hertz-Fowler C."/>
            <person name="Berriman M."/>
        </authorList>
    </citation>
    <scope>NUCLEOTIDE SEQUENCE [LARGE SCALE GENOMIC DNA]</scope>
    <source>
        <strain evidence="1 2">IL3000</strain>
    </source>
</reference>
<dbReference type="PANTHER" id="PTHR36587">
    <property type="entry name" value="EXPRESSION SITE-ASSOCIATED GENE 3 (ESAG3)-LIKE PROTEIN"/>
    <property type="match status" value="1"/>
</dbReference>
<gene>
    <name evidence="1" type="ORF">TCIL3000_0_25490</name>
</gene>
<keyword evidence="2" id="KW-1185">Reference proteome</keyword>
<dbReference type="PANTHER" id="PTHR36587:SF2">
    <property type="entry name" value="EXPRESSION SITE-ASSOCIATED GENE 3 (ESAG3)-LIKE PROTEIN"/>
    <property type="match status" value="1"/>
</dbReference>
<dbReference type="AlphaFoldDB" id="F9W370"/>
<dbReference type="Proteomes" id="UP000000702">
    <property type="component" value="Unassembled WGS sequence"/>
</dbReference>
<name>F9W370_TRYCI</name>
<evidence type="ECO:0000313" key="2">
    <source>
        <dbReference type="Proteomes" id="UP000000702"/>
    </source>
</evidence>
<protein>
    <submittedName>
        <fullName evidence="1">Uncharacterized protein</fullName>
    </submittedName>
</protein>
<sequence length="142" mass="16519">MLSAIMNKIEIVTIALGALYIHEKRPRWIMEYVENEMLKDEDIIISVDGSDTIVTERENFDRSVEYFTDVSAATEQDFSSDAVMKGIQISPIIFLADPHCYAPQLDNIIDSMHKEHEARCHWFYKYAYEFADKNSLTSLMRK</sequence>
<reference evidence="2" key="1">
    <citation type="submission" date="2011-07" db="EMBL/GenBank/DDBJ databases">
        <title>Divergent evolution of antigenic variation in African trypanosomes.</title>
        <authorList>
            <person name="Jackson A.P."/>
            <person name="Berry A."/>
            <person name="Allison H.C."/>
            <person name="Burton P."/>
            <person name="Anderson J."/>
            <person name="Aslett M."/>
            <person name="Brown R."/>
            <person name="Corton N."/>
            <person name="Harris D."/>
            <person name="Hauser H."/>
            <person name="Gamble J."/>
            <person name="Gilderthorp R."/>
            <person name="McQuillan J."/>
            <person name="Quail M.A."/>
            <person name="Sanders M."/>
            <person name="Van Tonder A."/>
            <person name="Ginger M.L."/>
            <person name="Donelson J.E."/>
            <person name="Field M.C."/>
            <person name="Barry J.D."/>
            <person name="Berriman M."/>
            <person name="Hertz-Fowler C."/>
        </authorList>
    </citation>
    <scope>NUCLEOTIDE SEQUENCE [LARGE SCALE GENOMIC DNA]</scope>
    <source>
        <strain evidence="2">IL3000</strain>
    </source>
</reference>
<comment type="caution">
    <text evidence="1">The sequence shown here is derived from an EMBL/GenBank/DDBJ whole genome shotgun (WGS) entry which is preliminary data.</text>
</comment>
<dbReference type="EMBL" id="CAEQ01000364">
    <property type="protein sequence ID" value="CCD11578.1"/>
    <property type="molecule type" value="Genomic_DNA"/>
</dbReference>
<organism evidence="1 2">
    <name type="scientific">Trypanosoma congolense (strain IL3000)</name>
    <dbReference type="NCBI Taxonomy" id="1068625"/>
    <lineage>
        <taxon>Eukaryota</taxon>
        <taxon>Discoba</taxon>
        <taxon>Euglenozoa</taxon>
        <taxon>Kinetoplastea</taxon>
        <taxon>Metakinetoplastina</taxon>
        <taxon>Trypanosomatida</taxon>
        <taxon>Trypanosomatidae</taxon>
        <taxon>Trypanosoma</taxon>
        <taxon>Nannomonas</taxon>
    </lineage>
</organism>
<proteinExistence type="predicted"/>